<evidence type="ECO:0000256" key="6">
    <source>
        <dbReference type="SAM" id="MobiDB-lite"/>
    </source>
</evidence>
<dbReference type="InterPro" id="IPR009088">
    <property type="entry name" value="TFIIA_b-brl"/>
</dbReference>
<name>A0A9P6Q1I7_9FUNG</name>
<feature type="compositionally biased region" description="Low complexity" evidence="6">
    <location>
        <begin position="135"/>
        <end position="146"/>
    </location>
</feature>
<dbReference type="OrthoDB" id="6275927at2759"/>
<feature type="compositionally biased region" description="Acidic residues" evidence="6">
    <location>
        <begin position="227"/>
        <end position="247"/>
    </location>
</feature>
<feature type="region of interest" description="Disordered" evidence="6">
    <location>
        <begin position="102"/>
        <end position="161"/>
    </location>
</feature>
<proteinExistence type="inferred from homology"/>
<reference evidence="7" key="1">
    <citation type="journal article" date="2020" name="Fungal Divers.">
        <title>Resolving the Mortierellaceae phylogeny through synthesis of multi-gene phylogenetics and phylogenomics.</title>
        <authorList>
            <person name="Vandepol N."/>
            <person name="Liber J."/>
            <person name="Desiro A."/>
            <person name="Na H."/>
            <person name="Kennedy M."/>
            <person name="Barry K."/>
            <person name="Grigoriev I.V."/>
            <person name="Miller A.N."/>
            <person name="O'Donnell K."/>
            <person name="Stajich J.E."/>
            <person name="Bonito G."/>
        </authorList>
    </citation>
    <scope>NUCLEOTIDE SEQUENCE</scope>
    <source>
        <strain evidence="7">BC1065</strain>
    </source>
</reference>
<dbReference type="Proteomes" id="UP000807716">
    <property type="component" value="Unassembled WGS sequence"/>
</dbReference>
<keyword evidence="3" id="KW-0804">Transcription</keyword>
<evidence type="ECO:0000256" key="5">
    <source>
        <dbReference type="ARBA" id="ARBA00074154"/>
    </source>
</evidence>
<dbReference type="Pfam" id="PF03153">
    <property type="entry name" value="TFIIA"/>
    <property type="match status" value="2"/>
</dbReference>
<comment type="similarity">
    <text evidence="2">Belongs to the TFIIA subunit 1 family.</text>
</comment>
<evidence type="ECO:0000256" key="3">
    <source>
        <dbReference type="ARBA" id="ARBA00023163"/>
    </source>
</evidence>
<protein>
    <recommendedName>
        <fullName evidence="5">Transcription initiation factor IIA large subunit</fullName>
    </recommendedName>
</protein>
<feature type="region of interest" description="Disordered" evidence="6">
    <location>
        <begin position="77"/>
        <end position="96"/>
    </location>
</feature>
<accession>A0A9P6Q1I7</accession>
<dbReference type="GO" id="GO:0006367">
    <property type="term" value="P:transcription initiation at RNA polymerase II promoter"/>
    <property type="evidence" value="ECO:0007669"/>
    <property type="project" value="InterPro"/>
</dbReference>
<dbReference type="SMART" id="SM01371">
    <property type="entry name" value="TFIIA"/>
    <property type="match status" value="1"/>
</dbReference>
<gene>
    <name evidence="7" type="primary">TOA1</name>
    <name evidence="7" type="ORF">DFQ27_005650</name>
</gene>
<dbReference type="SUPFAM" id="SSF50784">
    <property type="entry name" value="Transcription factor IIA (TFIIA), beta-barrel domain"/>
    <property type="match status" value="1"/>
</dbReference>
<evidence type="ECO:0000313" key="8">
    <source>
        <dbReference type="Proteomes" id="UP000807716"/>
    </source>
</evidence>
<evidence type="ECO:0000313" key="7">
    <source>
        <dbReference type="EMBL" id="KAG0256582.1"/>
    </source>
</evidence>
<dbReference type="FunFam" id="1.10.287.100:FF:000001">
    <property type="entry name" value="Transcription initiation factor IIA subunit"/>
    <property type="match status" value="1"/>
</dbReference>
<dbReference type="InterPro" id="IPR004855">
    <property type="entry name" value="TFIIA_asu/bsu"/>
</dbReference>
<evidence type="ECO:0000256" key="2">
    <source>
        <dbReference type="ARBA" id="ARBA00010059"/>
    </source>
</evidence>
<dbReference type="SUPFAM" id="SSF47396">
    <property type="entry name" value="Transcription factor IIA (TFIIA), alpha-helical domain"/>
    <property type="match status" value="1"/>
</dbReference>
<dbReference type="Gene3D" id="2.30.18.10">
    <property type="entry name" value="Transcription factor IIA (TFIIA), beta-barrel domain"/>
    <property type="match status" value="1"/>
</dbReference>
<dbReference type="PANTHER" id="PTHR12694:SF8">
    <property type="entry name" value="TRANSCRIPTION INITIATION FACTOR IIA SUBUNIT 1"/>
    <property type="match status" value="1"/>
</dbReference>
<comment type="subcellular location">
    <subcellularLocation>
        <location evidence="1">Nucleus</location>
    </subcellularLocation>
</comment>
<dbReference type="Gene3D" id="1.10.287.100">
    <property type="match status" value="1"/>
</dbReference>
<feature type="region of interest" description="Disordered" evidence="6">
    <location>
        <begin position="223"/>
        <end position="247"/>
    </location>
</feature>
<evidence type="ECO:0000256" key="4">
    <source>
        <dbReference type="ARBA" id="ARBA00023242"/>
    </source>
</evidence>
<comment type="caution">
    <text evidence="7">The sequence shown here is derived from an EMBL/GenBank/DDBJ whole genome shotgun (WGS) entry which is preliminary data.</text>
</comment>
<evidence type="ECO:0000256" key="1">
    <source>
        <dbReference type="ARBA" id="ARBA00004123"/>
    </source>
</evidence>
<organism evidence="7 8">
    <name type="scientific">Actinomortierella ambigua</name>
    <dbReference type="NCBI Taxonomy" id="1343610"/>
    <lineage>
        <taxon>Eukaryota</taxon>
        <taxon>Fungi</taxon>
        <taxon>Fungi incertae sedis</taxon>
        <taxon>Mucoromycota</taxon>
        <taxon>Mortierellomycotina</taxon>
        <taxon>Mortierellomycetes</taxon>
        <taxon>Mortierellales</taxon>
        <taxon>Mortierellaceae</taxon>
        <taxon>Actinomortierella</taxon>
    </lineage>
</organism>
<dbReference type="AlphaFoldDB" id="A0A9P6Q1I7"/>
<sequence>MSNNLVTSVYRFVIDDVITNVRRDFEDMGVDETILHELQRSWETKIAQTRVTNFQAQEAAAPAETYAYEEQSYEAPATTSASAPAPGSTSAAAEHTAAANLASMASSGTSANHDKQFAHPAKATSSGSGQGNTGGNSTTNGASGNSIPQTDGAADISSPAPALSKMSTEELDDLLEQKFAAARAVEKEEAHTTSMEGLSFTLTPIDRETRKARFSELQQRIGQVDGDAADEDDTGLGSDLDDSDGDVDEETDNIVLCQYDKVSRTKSKWKCVLKDGIMLINGRDFLFHKANGDLEW</sequence>
<dbReference type="PANTHER" id="PTHR12694">
    <property type="entry name" value="TRANSCRIPTION INITIATION FACTOR IIA SUBUNIT 1"/>
    <property type="match status" value="1"/>
</dbReference>
<keyword evidence="4" id="KW-0539">Nucleus</keyword>
<dbReference type="CDD" id="cd07976">
    <property type="entry name" value="TFIIA_alpha_beta_like"/>
    <property type="match status" value="1"/>
</dbReference>
<dbReference type="GO" id="GO:0005672">
    <property type="term" value="C:transcription factor TFIIA complex"/>
    <property type="evidence" value="ECO:0007669"/>
    <property type="project" value="InterPro"/>
</dbReference>
<dbReference type="EMBL" id="JAAAJB010000403">
    <property type="protein sequence ID" value="KAG0256582.1"/>
    <property type="molecule type" value="Genomic_DNA"/>
</dbReference>
<keyword evidence="8" id="KW-1185">Reference proteome</keyword>